<keyword evidence="5" id="KW-0949">S-adenosyl-L-methionine</keyword>
<name>A0ABT8KLF9_9BACT</name>
<dbReference type="RefSeq" id="WP_346751578.1">
    <property type="nucleotide sequence ID" value="NZ_JAUJEA010000003.1"/>
</dbReference>
<evidence type="ECO:0000256" key="5">
    <source>
        <dbReference type="ARBA" id="ARBA00022691"/>
    </source>
</evidence>
<dbReference type="InterPro" id="IPR035996">
    <property type="entry name" value="4pyrrol_Methylase_sf"/>
</dbReference>
<keyword evidence="4" id="KW-0808">Transferase</keyword>
<dbReference type="Gene3D" id="3.30.950.10">
    <property type="entry name" value="Methyltransferase, Cobalt-precorrin-4 Transmethylase, Domain 2"/>
    <property type="match status" value="1"/>
</dbReference>
<evidence type="ECO:0000313" key="8">
    <source>
        <dbReference type="Proteomes" id="UP001172082"/>
    </source>
</evidence>
<dbReference type="InterPro" id="IPR014776">
    <property type="entry name" value="4pyrrole_Mease_sub2"/>
</dbReference>
<evidence type="ECO:0000256" key="1">
    <source>
        <dbReference type="ARBA" id="ARBA00022490"/>
    </source>
</evidence>
<evidence type="ECO:0000256" key="2">
    <source>
        <dbReference type="ARBA" id="ARBA00022552"/>
    </source>
</evidence>
<dbReference type="PANTHER" id="PTHR46111:SF2">
    <property type="entry name" value="SAM-DEPENDENT METHYLTRANSFERASE"/>
    <property type="match status" value="1"/>
</dbReference>
<dbReference type="PIRSF" id="PIRSF005917">
    <property type="entry name" value="MTase_YraL"/>
    <property type="match status" value="1"/>
</dbReference>
<feature type="domain" description="Tetrapyrrole methylase" evidence="6">
    <location>
        <begin position="78"/>
        <end position="213"/>
    </location>
</feature>
<dbReference type="SUPFAM" id="SSF53790">
    <property type="entry name" value="Tetrapyrrole methylase"/>
    <property type="match status" value="1"/>
</dbReference>
<dbReference type="Pfam" id="PF00590">
    <property type="entry name" value="TP_methylase"/>
    <property type="match status" value="1"/>
</dbReference>
<dbReference type="InterPro" id="IPR008189">
    <property type="entry name" value="rRNA_ssu_MeTfrase_I"/>
</dbReference>
<reference evidence="7" key="1">
    <citation type="submission" date="2023-06" db="EMBL/GenBank/DDBJ databases">
        <title>Genomic of Parafulvivirga corallium.</title>
        <authorList>
            <person name="Wang G."/>
        </authorList>
    </citation>
    <scope>NUCLEOTIDE SEQUENCE</scope>
    <source>
        <strain evidence="7">BMA10</strain>
    </source>
</reference>
<evidence type="ECO:0000256" key="4">
    <source>
        <dbReference type="ARBA" id="ARBA00022679"/>
    </source>
</evidence>
<dbReference type="EMBL" id="JAUJEA010000003">
    <property type="protein sequence ID" value="MDN5201550.1"/>
    <property type="molecule type" value="Genomic_DNA"/>
</dbReference>
<dbReference type="InterPro" id="IPR000878">
    <property type="entry name" value="4pyrrol_Mease"/>
</dbReference>
<gene>
    <name evidence="7" type="ORF">QQ008_09265</name>
</gene>
<comment type="caution">
    <text evidence="7">The sequence shown here is derived from an EMBL/GenBank/DDBJ whole genome shotgun (WGS) entry which is preliminary data.</text>
</comment>
<dbReference type="GO" id="GO:0032259">
    <property type="term" value="P:methylation"/>
    <property type="evidence" value="ECO:0007669"/>
    <property type="project" value="UniProtKB-KW"/>
</dbReference>
<dbReference type="CDD" id="cd11649">
    <property type="entry name" value="RsmI_like"/>
    <property type="match status" value="1"/>
</dbReference>
<sequence>MKGKLFLLPTVISEGTIDKALSPEVRAMAKQIDHYLVENIRTARRFLSALKIDKPIEEICFEILDKSSNVNDIFNKLQPILEGKNMAVLSEAGCPGIADPGSLAVEMAHELQIDVVPVVGPSSIFLALMASGFNGQCFKFNGYIPIDKKERVQAIRRLEKESQQQDITQIFMETPYRNNKLFETLLKNCRSDTKICIAKDITGKTEFIKTMNVAKWKSNVPDLHKTPAIFLLYVQS</sequence>
<evidence type="ECO:0000256" key="3">
    <source>
        <dbReference type="ARBA" id="ARBA00022603"/>
    </source>
</evidence>
<accession>A0ABT8KLF9</accession>
<dbReference type="Proteomes" id="UP001172082">
    <property type="component" value="Unassembled WGS sequence"/>
</dbReference>
<protein>
    <submittedName>
        <fullName evidence="7">SAM-dependent methyltransferase</fullName>
    </submittedName>
</protein>
<organism evidence="7 8">
    <name type="scientific">Splendidivirga corallicola</name>
    <dbReference type="NCBI Taxonomy" id="3051826"/>
    <lineage>
        <taxon>Bacteria</taxon>
        <taxon>Pseudomonadati</taxon>
        <taxon>Bacteroidota</taxon>
        <taxon>Cytophagia</taxon>
        <taxon>Cytophagales</taxon>
        <taxon>Splendidivirgaceae</taxon>
        <taxon>Splendidivirga</taxon>
    </lineage>
</organism>
<evidence type="ECO:0000313" key="7">
    <source>
        <dbReference type="EMBL" id="MDN5201550.1"/>
    </source>
</evidence>
<dbReference type="PANTHER" id="PTHR46111">
    <property type="entry name" value="RIBOSOMAL RNA SMALL SUBUNIT METHYLTRANSFERASE I"/>
    <property type="match status" value="1"/>
</dbReference>
<evidence type="ECO:0000259" key="6">
    <source>
        <dbReference type="Pfam" id="PF00590"/>
    </source>
</evidence>
<dbReference type="Gene3D" id="3.40.1010.10">
    <property type="entry name" value="Cobalt-precorrin-4 Transmethylase, Domain 1"/>
    <property type="match status" value="1"/>
</dbReference>
<dbReference type="InterPro" id="IPR014777">
    <property type="entry name" value="4pyrrole_Mease_sub1"/>
</dbReference>
<keyword evidence="1" id="KW-0963">Cytoplasm</keyword>
<keyword evidence="8" id="KW-1185">Reference proteome</keyword>
<proteinExistence type="predicted"/>
<dbReference type="GO" id="GO:0008168">
    <property type="term" value="F:methyltransferase activity"/>
    <property type="evidence" value="ECO:0007669"/>
    <property type="project" value="UniProtKB-KW"/>
</dbReference>
<keyword evidence="2" id="KW-0698">rRNA processing</keyword>
<keyword evidence="3 7" id="KW-0489">Methyltransferase</keyword>